<feature type="domain" description="Alcohol dehydrogenase iron-type/glycerol dehydrogenase GldA" evidence="3">
    <location>
        <begin position="26"/>
        <end position="182"/>
    </location>
</feature>
<dbReference type="GO" id="GO:0046872">
    <property type="term" value="F:metal ion binding"/>
    <property type="evidence" value="ECO:0007669"/>
    <property type="project" value="InterPro"/>
</dbReference>
<dbReference type="Gene3D" id="3.40.50.1970">
    <property type="match status" value="1"/>
</dbReference>
<sequence>MYHLYCRMYQRTLKAVMKVLPWRQPELVEGEKSLSKLPGLIKKNGVKNVLIVTDKGITKIGLMDGLLYELTSIGIKYVIYNKTVPNPTIDNIEEALMSYRANGCEGILAFGGGSPMDCAKGVGARLARPEKSISEMKGQLKVRKAIPPLFAVPTTSGTGSEATLAAVISNSKTHEKYAVLDTLLYWILC</sequence>
<protein>
    <submittedName>
        <fullName evidence="4">Iron-containing alcohol dehydrogenase-like protein</fullName>
    </submittedName>
</protein>
<dbReference type="FunFam" id="3.40.50.1970:FF:000003">
    <property type="entry name" value="Alcohol dehydrogenase, iron-containing"/>
    <property type="match status" value="1"/>
</dbReference>
<comment type="caution">
    <text evidence="4">The sequence shown here is derived from an EMBL/GenBank/DDBJ whole genome shotgun (WGS) entry which is preliminary data.</text>
</comment>
<dbReference type="GO" id="GO:0004022">
    <property type="term" value="F:alcohol dehydrogenase (NAD+) activity"/>
    <property type="evidence" value="ECO:0007669"/>
    <property type="project" value="TreeGrafter"/>
</dbReference>
<name>A0A4R2B1X0_9BACI</name>
<evidence type="ECO:0000313" key="4">
    <source>
        <dbReference type="EMBL" id="TCN20498.1"/>
    </source>
</evidence>
<dbReference type="EMBL" id="SLVV01000014">
    <property type="protein sequence ID" value="TCN20498.1"/>
    <property type="molecule type" value="Genomic_DNA"/>
</dbReference>
<dbReference type="InterPro" id="IPR039697">
    <property type="entry name" value="Alcohol_dehydrogenase_Fe"/>
</dbReference>
<reference evidence="4 5" key="1">
    <citation type="journal article" date="2015" name="Stand. Genomic Sci.">
        <title>Genomic Encyclopedia of Bacterial and Archaeal Type Strains, Phase III: the genomes of soil and plant-associated and newly described type strains.</title>
        <authorList>
            <person name="Whitman W.B."/>
            <person name="Woyke T."/>
            <person name="Klenk H.P."/>
            <person name="Zhou Y."/>
            <person name="Lilburn T.G."/>
            <person name="Beck B.J."/>
            <person name="De Vos P."/>
            <person name="Vandamme P."/>
            <person name="Eisen J.A."/>
            <person name="Garrity G."/>
            <person name="Hugenholtz P."/>
            <person name="Kyrpides N.C."/>
        </authorList>
    </citation>
    <scope>NUCLEOTIDE SEQUENCE [LARGE SCALE GENOMIC DNA]</scope>
    <source>
        <strain evidence="4 5">CV53</strain>
    </source>
</reference>
<accession>A0A4R2B1X0</accession>
<evidence type="ECO:0000259" key="3">
    <source>
        <dbReference type="Pfam" id="PF00465"/>
    </source>
</evidence>
<comment type="similarity">
    <text evidence="1">Belongs to the iron-containing alcohol dehydrogenase family.</text>
</comment>
<evidence type="ECO:0000313" key="5">
    <source>
        <dbReference type="Proteomes" id="UP000295689"/>
    </source>
</evidence>
<dbReference type="Proteomes" id="UP000295689">
    <property type="component" value="Unassembled WGS sequence"/>
</dbReference>
<evidence type="ECO:0000256" key="1">
    <source>
        <dbReference type="ARBA" id="ARBA00007358"/>
    </source>
</evidence>
<proteinExistence type="inferred from homology"/>
<organism evidence="4 5">
    <name type="scientific">Mesobacillus foraminis</name>
    <dbReference type="NCBI Taxonomy" id="279826"/>
    <lineage>
        <taxon>Bacteria</taxon>
        <taxon>Bacillati</taxon>
        <taxon>Bacillota</taxon>
        <taxon>Bacilli</taxon>
        <taxon>Bacillales</taxon>
        <taxon>Bacillaceae</taxon>
        <taxon>Mesobacillus</taxon>
    </lineage>
</organism>
<dbReference type="AlphaFoldDB" id="A0A4R2B1X0"/>
<keyword evidence="2" id="KW-0560">Oxidoreductase</keyword>
<gene>
    <name evidence="4" type="ORF">EV146_114118</name>
</gene>
<dbReference type="SUPFAM" id="SSF56796">
    <property type="entry name" value="Dehydroquinate synthase-like"/>
    <property type="match status" value="1"/>
</dbReference>
<keyword evidence="5" id="KW-1185">Reference proteome</keyword>
<evidence type="ECO:0000256" key="2">
    <source>
        <dbReference type="ARBA" id="ARBA00023002"/>
    </source>
</evidence>
<dbReference type="InterPro" id="IPR001670">
    <property type="entry name" value="ADH_Fe/GldA"/>
</dbReference>
<dbReference type="PANTHER" id="PTHR11496">
    <property type="entry name" value="ALCOHOL DEHYDROGENASE"/>
    <property type="match status" value="1"/>
</dbReference>
<dbReference type="Pfam" id="PF00465">
    <property type="entry name" value="Fe-ADH"/>
    <property type="match status" value="1"/>
</dbReference>
<dbReference type="PANTHER" id="PTHR11496:SF102">
    <property type="entry name" value="ALCOHOL DEHYDROGENASE 4"/>
    <property type="match status" value="1"/>
</dbReference>